<dbReference type="EMBL" id="OBDZ01000003">
    <property type="protein sequence ID" value="SNY15593.1"/>
    <property type="molecule type" value="Genomic_DNA"/>
</dbReference>
<dbReference type="InterPro" id="IPR034428">
    <property type="entry name" value="ThiH/NoCL/HydG-like"/>
</dbReference>
<keyword evidence="2" id="KW-0004">4Fe-4S</keyword>
<dbReference type="Pfam" id="PF04055">
    <property type="entry name" value="Radical_SAM"/>
    <property type="match status" value="1"/>
</dbReference>
<keyword evidence="8" id="KW-0456">Lyase</keyword>
<protein>
    <submittedName>
        <fullName evidence="8">Tyrosine lyase ThiH</fullName>
    </submittedName>
</protein>
<dbReference type="Pfam" id="PF06968">
    <property type="entry name" value="BATS"/>
    <property type="match status" value="1"/>
</dbReference>
<evidence type="ECO:0000313" key="8">
    <source>
        <dbReference type="EMBL" id="SNY15593.1"/>
    </source>
</evidence>
<dbReference type="SFLD" id="SFLDF00301">
    <property type="entry name" value="2-iminoacetate_synthase_(ThiH)"/>
    <property type="match status" value="1"/>
</dbReference>
<evidence type="ECO:0000256" key="1">
    <source>
        <dbReference type="ARBA" id="ARBA00001966"/>
    </source>
</evidence>
<dbReference type="CDD" id="cd01335">
    <property type="entry name" value="Radical_SAM"/>
    <property type="match status" value="1"/>
</dbReference>
<dbReference type="PANTHER" id="PTHR43583">
    <property type="entry name" value="2-IMINOACETATE SYNTHASE"/>
    <property type="match status" value="1"/>
</dbReference>
<dbReference type="Gene3D" id="3.20.20.70">
    <property type="entry name" value="Aldolase class I"/>
    <property type="match status" value="1"/>
</dbReference>
<dbReference type="InterPro" id="IPR007197">
    <property type="entry name" value="rSAM"/>
</dbReference>
<dbReference type="GO" id="GO:0016829">
    <property type="term" value="F:lyase activity"/>
    <property type="evidence" value="ECO:0007669"/>
    <property type="project" value="UniProtKB-KW"/>
</dbReference>
<dbReference type="SMART" id="SM00876">
    <property type="entry name" value="BATS"/>
    <property type="match status" value="1"/>
</dbReference>
<dbReference type="GO" id="GO:0051539">
    <property type="term" value="F:4 iron, 4 sulfur cluster binding"/>
    <property type="evidence" value="ECO:0007669"/>
    <property type="project" value="UniProtKB-KW"/>
</dbReference>
<proteinExistence type="predicted"/>
<sequence length="366" mass="42066">MSFYEEYRRAKNIDLDNFFAKVNRYDVERVLAKDRLKEEDFLVLLSPAANDYLEEMAQKAHQLTVQNFGKVIFLYAPLYLANYCVNQCAYCGFNVKNGFKRDKLTLEQVKEEAKAIVNKGIKDLVVLTGESRKHSPVSYIKDSIEILTEYFSSIAIEVYPMETEEYRELVDAGVDGLTIYQETYNEQIYDQVHITGPKKDYRFRLDAPERGCQAGMRRINIGPLLGLDDWRKESFFAGLHANYLQNKYLDTEISLSLPRLRPHMGSFEPNSIVDDPALVQIILAYRLFLPRLGISLSTRESDKLRDNLLPLGITKMSAESSTAVGGYAENRGVNQFDISDDRTVAEVKDLLLNRGYQPVFKDWQQI</sequence>
<dbReference type="RefSeq" id="WP_097016536.1">
    <property type="nucleotide sequence ID" value="NZ_OBDZ01000003.1"/>
</dbReference>
<evidence type="ECO:0000256" key="2">
    <source>
        <dbReference type="ARBA" id="ARBA00022485"/>
    </source>
</evidence>
<dbReference type="InterPro" id="IPR013785">
    <property type="entry name" value="Aldolase_TIM"/>
</dbReference>
<dbReference type="SFLD" id="SFLDS00029">
    <property type="entry name" value="Radical_SAM"/>
    <property type="match status" value="1"/>
</dbReference>
<evidence type="ECO:0000259" key="7">
    <source>
        <dbReference type="SMART" id="SM00876"/>
    </source>
</evidence>
<keyword evidence="3" id="KW-0949">S-adenosyl-L-methionine</keyword>
<keyword evidence="5" id="KW-0408">Iron</keyword>
<evidence type="ECO:0000313" key="9">
    <source>
        <dbReference type="Proteomes" id="UP000219573"/>
    </source>
</evidence>
<comment type="cofactor">
    <cofactor evidence="1">
        <name>[4Fe-4S] cluster</name>
        <dbReference type="ChEBI" id="CHEBI:49883"/>
    </cofactor>
</comment>
<dbReference type="SUPFAM" id="SSF102114">
    <property type="entry name" value="Radical SAM enzymes"/>
    <property type="match status" value="1"/>
</dbReference>
<evidence type="ECO:0000256" key="4">
    <source>
        <dbReference type="ARBA" id="ARBA00022723"/>
    </source>
</evidence>
<dbReference type="Proteomes" id="UP000219573">
    <property type="component" value="Unassembled WGS sequence"/>
</dbReference>
<keyword evidence="9" id="KW-1185">Reference proteome</keyword>
<keyword evidence="4" id="KW-0479">Metal-binding</keyword>
<dbReference type="SFLD" id="SFLDG01060">
    <property type="entry name" value="BATS_domain_containing"/>
    <property type="match status" value="1"/>
</dbReference>
<dbReference type="GO" id="GO:0005506">
    <property type="term" value="F:iron ion binding"/>
    <property type="evidence" value="ECO:0007669"/>
    <property type="project" value="InterPro"/>
</dbReference>
<evidence type="ECO:0000256" key="6">
    <source>
        <dbReference type="ARBA" id="ARBA00023014"/>
    </source>
</evidence>
<feature type="domain" description="Biotin and thiamin synthesis-associated" evidence="7">
    <location>
        <begin position="256"/>
        <end position="358"/>
    </location>
</feature>
<evidence type="ECO:0000256" key="5">
    <source>
        <dbReference type="ARBA" id="ARBA00023004"/>
    </source>
</evidence>
<accession>A0A285FWV2</accession>
<organism evidence="8 9">
    <name type="scientific">Orenia metallireducens</name>
    <dbReference type="NCBI Taxonomy" id="1413210"/>
    <lineage>
        <taxon>Bacteria</taxon>
        <taxon>Bacillati</taxon>
        <taxon>Bacillota</taxon>
        <taxon>Clostridia</taxon>
        <taxon>Halanaerobiales</taxon>
        <taxon>Halobacteroidaceae</taxon>
        <taxon>Orenia</taxon>
    </lineage>
</organism>
<keyword evidence="6" id="KW-0411">Iron-sulfur</keyword>
<dbReference type="InterPro" id="IPR010722">
    <property type="entry name" value="BATS_dom"/>
</dbReference>
<dbReference type="SFLD" id="SFLDG01081">
    <property type="entry name" value="cleavage_of_the_Ca-Cb_bond_in"/>
    <property type="match status" value="1"/>
</dbReference>
<name>A0A285FWV2_9FIRM</name>
<dbReference type="GO" id="GO:0009228">
    <property type="term" value="P:thiamine biosynthetic process"/>
    <property type="evidence" value="ECO:0007669"/>
    <property type="project" value="InterPro"/>
</dbReference>
<dbReference type="AlphaFoldDB" id="A0A285FWV2"/>
<dbReference type="InterPro" id="IPR012726">
    <property type="entry name" value="ThiH"/>
</dbReference>
<dbReference type="STRING" id="1413210.U472_14420"/>
<evidence type="ECO:0000256" key="3">
    <source>
        <dbReference type="ARBA" id="ARBA00022691"/>
    </source>
</evidence>
<gene>
    <name evidence="8" type="ORF">SAMN06265827_10363</name>
</gene>
<dbReference type="NCBIfam" id="TIGR02351">
    <property type="entry name" value="thiH"/>
    <property type="match status" value="1"/>
</dbReference>
<dbReference type="InterPro" id="IPR058240">
    <property type="entry name" value="rSAM_sf"/>
</dbReference>
<dbReference type="PANTHER" id="PTHR43583:SF1">
    <property type="entry name" value="2-IMINOACETATE SYNTHASE"/>
    <property type="match status" value="1"/>
</dbReference>
<reference evidence="9" key="1">
    <citation type="submission" date="2017-09" db="EMBL/GenBank/DDBJ databases">
        <authorList>
            <person name="Varghese N."/>
            <person name="Submissions S."/>
        </authorList>
    </citation>
    <scope>NUCLEOTIDE SEQUENCE [LARGE SCALE GENOMIC DNA]</scope>
    <source>
        <strain evidence="9">MSL47</strain>
    </source>
</reference>